<evidence type="ECO:0000256" key="2">
    <source>
        <dbReference type="ARBA" id="ARBA00022723"/>
    </source>
</evidence>
<protein>
    <submittedName>
        <fullName evidence="6">Glyoxylase, beta-lactamase superfamily II</fullName>
    </submittedName>
</protein>
<sequence length="206" mass="23124">MKKAEIRGLRLGPLFTNTYFVANTETKEAFLVDPADDPGRIAEMLEDNDWNLKAILLTHGHIDHIGAVDEVRRSYGVQVYAHKDEVDVLSRPEYNLSTMLGYTLTVKPDVLVTDGQMLDIAGLSIKVIHTPGHTRGGCCYLLQEEKILLSGDTLFYSSYGRTDFPGGSESALMRSIKEKLLTLDDDITVYPGHEMITKIGDEKRWY</sequence>
<dbReference type="CDD" id="cd06262">
    <property type="entry name" value="metallo-hydrolase-like_MBL-fold"/>
    <property type="match status" value="1"/>
</dbReference>
<dbReference type="PANTHER" id="PTHR46233:SF3">
    <property type="entry name" value="HYDROXYACYLGLUTATHIONE HYDROLASE GLOC"/>
    <property type="match status" value="1"/>
</dbReference>
<keyword evidence="3" id="KW-0378">Hydrolase</keyword>
<dbReference type="PANTHER" id="PTHR46233">
    <property type="entry name" value="HYDROXYACYLGLUTATHIONE HYDROLASE GLOC"/>
    <property type="match status" value="1"/>
</dbReference>
<evidence type="ECO:0000256" key="1">
    <source>
        <dbReference type="ARBA" id="ARBA00001947"/>
    </source>
</evidence>
<dbReference type="RefSeq" id="WP_073992768.1">
    <property type="nucleotide sequence ID" value="NZ_FQYT01000004.1"/>
</dbReference>
<dbReference type="STRING" id="1122934.SAMN02745691_00476"/>
<evidence type="ECO:0000256" key="4">
    <source>
        <dbReference type="ARBA" id="ARBA00022833"/>
    </source>
</evidence>
<dbReference type="SMART" id="SM00849">
    <property type="entry name" value="Lactamase_B"/>
    <property type="match status" value="1"/>
</dbReference>
<accession>A0A1M6C5Z9</accession>
<dbReference type="SUPFAM" id="SSF56281">
    <property type="entry name" value="Metallo-hydrolase/oxidoreductase"/>
    <property type="match status" value="1"/>
</dbReference>
<organism evidence="6 7">
    <name type="scientific">Parasporobacterium paucivorans DSM 15970</name>
    <dbReference type="NCBI Taxonomy" id="1122934"/>
    <lineage>
        <taxon>Bacteria</taxon>
        <taxon>Bacillati</taxon>
        <taxon>Bacillota</taxon>
        <taxon>Clostridia</taxon>
        <taxon>Lachnospirales</taxon>
        <taxon>Lachnospiraceae</taxon>
        <taxon>Parasporobacterium</taxon>
    </lineage>
</organism>
<keyword evidence="4" id="KW-0862">Zinc</keyword>
<keyword evidence="2" id="KW-0479">Metal-binding</keyword>
<name>A0A1M6C5Z9_9FIRM</name>
<evidence type="ECO:0000313" key="7">
    <source>
        <dbReference type="Proteomes" id="UP000184342"/>
    </source>
</evidence>
<dbReference type="InterPro" id="IPR001279">
    <property type="entry name" value="Metallo-B-lactamas"/>
</dbReference>
<dbReference type="AlphaFoldDB" id="A0A1M6C5Z9"/>
<dbReference type="Gene3D" id="3.60.15.10">
    <property type="entry name" value="Ribonuclease Z/Hydroxyacylglutathione hydrolase-like"/>
    <property type="match status" value="1"/>
</dbReference>
<dbReference type="EMBL" id="FQYT01000004">
    <property type="protein sequence ID" value="SHI56174.1"/>
    <property type="molecule type" value="Genomic_DNA"/>
</dbReference>
<dbReference type="GO" id="GO:0046872">
    <property type="term" value="F:metal ion binding"/>
    <property type="evidence" value="ECO:0007669"/>
    <property type="project" value="UniProtKB-KW"/>
</dbReference>
<dbReference type="OrthoDB" id="9802248at2"/>
<reference evidence="6 7" key="1">
    <citation type="submission" date="2016-11" db="EMBL/GenBank/DDBJ databases">
        <authorList>
            <person name="Jaros S."/>
            <person name="Januszkiewicz K."/>
            <person name="Wedrychowicz H."/>
        </authorList>
    </citation>
    <scope>NUCLEOTIDE SEQUENCE [LARGE SCALE GENOMIC DNA]</scope>
    <source>
        <strain evidence="6 7">DSM 15970</strain>
    </source>
</reference>
<dbReference type="InterPro" id="IPR051453">
    <property type="entry name" value="MBL_Glyoxalase_II"/>
</dbReference>
<evidence type="ECO:0000256" key="3">
    <source>
        <dbReference type="ARBA" id="ARBA00022801"/>
    </source>
</evidence>
<dbReference type="GO" id="GO:0016787">
    <property type="term" value="F:hydrolase activity"/>
    <property type="evidence" value="ECO:0007669"/>
    <property type="project" value="UniProtKB-KW"/>
</dbReference>
<dbReference type="Proteomes" id="UP000184342">
    <property type="component" value="Unassembled WGS sequence"/>
</dbReference>
<dbReference type="InterPro" id="IPR036866">
    <property type="entry name" value="RibonucZ/Hydroxyglut_hydro"/>
</dbReference>
<evidence type="ECO:0000259" key="5">
    <source>
        <dbReference type="SMART" id="SM00849"/>
    </source>
</evidence>
<keyword evidence="7" id="KW-1185">Reference proteome</keyword>
<evidence type="ECO:0000313" key="6">
    <source>
        <dbReference type="EMBL" id="SHI56174.1"/>
    </source>
</evidence>
<comment type="cofactor">
    <cofactor evidence="1">
        <name>Zn(2+)</name>
        <dbReference type="ChEBI" id="CHEBI:29105"/>
    </cofactor>
</comment>
<feature type="domain" description="Metallo-beta-lactamase" evidence="5">
    <location>
        <begin position="15"/>
        <end position="193"/>
    </location>
</feature>
<gene>
    <name evidence="6" type="ORF">SAMN02745691_00476</name>
</gene>
<proteinExistence type="predicted"/>
<dbReference type="Pfam" id="PF00753">
    <property type="entry name" value="Lactamase_B"/>
    <property type="match status" value="1"/>
</dbReference>